<reference evidence="1 2" key="2">
    <citation type="journal article" date="2022" name="Mol. Ecol. Resour.">
        <title>The genomes of chicory, endive, great burdock and yacon provide insights into Asteraceae paleo-polyploidization history and plant inulin production.</title>
        <authorList>
            <person name="Fan W."/>
            <person name="Wang S."/>
            <person name="Wang H."/>
            <person name="Wang A."/>
            <person name="Jiang F."/>
            <person name="Liu H."/>
            <person name="Zhao H."/>
            <person name="Xu D."/>
            <person name="Zhang Y."/>
        </authorList>
    </citation>
    <scope>NUCLEOTIDE SEQUENCE [LARGE SCALE GENOMIC DNA]</scope>
    <source>
        <strain evidence="2">cv. Punajuju</strain>
        <tissue evidence="1">Leaves</tissue>
    </source>
</reference>
<evidence type="ECO:0000313" key="2">
    <source>
        <dbReference type="Proteomes" id="UP001055811"/>
    </source>
</evidence>
<name>A0ACB9E2W5_CICIN</name>
<protein>
    <submittedName>
        <fullName evidence="1">Uncharacterized protein</fullName>
    </submittedName>
</protein>
<dbReference type="EMBL" id="CM042012">
    <property type="protein sequence ID" value="KAI3753121.1"/>
    <property type="molecule type" value="Genomic_DNA"/>
</dbReference>
<comment type="caution">
    <text evidence="1">The sequence shown here is derived from an EMBL/GenBank/DDBJ whole genome shotgun (WGS) entry which is preliminary data.</text>
</comment>
<evidence type="ECO:0000313" key="1">
    <source>
        <dbReference type="EMBL" id="KAI3753121.1"/>
    </source>
</evidence>
<proteinExistence type="predicted"/>
<gene>
    <name evidence="1" type="ORF">L2E82_25166</name>
</gene>
<dbReference type="Proteomes" id="UP001055811">
    <property type="component" value="Linkage Group LG04"/>
</dbReference>
<reference evidence="2" key="1">
    <citation type="journal article" date="2022" name="Mol. Ecol. Resour.">
        <title>The genomes of chicory, endive, great burdock and yacon provide insights into Asteraceae palaeo-polyploidization history and plant inulin production.</title>
        <authorList>
            <person name="Fan W."/>
            <person name="Wang S."/>
            <person name="Wang H."/>
            <person name="Wang A."/>
            <person name="Jiang F."/>
            <person name="Liu H."/>
            <person name="Zhao H."/>
            <person name="Xu D."/>
            <person name="Zhang Y."/>
        </authorList>
    </citation>
    <scope>NUCLEOTIDE SEQUENCE [LARGE SCALE GENOMIC DNA]</scope>
    <source>
        <strain evidence="2">cv. Punajuju</strain>
    </source>
</reference>
<keyword evidence="2" id="KW-1185">Reference proteome</keyword>
<sequence>MAEWVPTTRRPSFVTRLVGPNSGDRDRFRLLGRRERVVAVCEMESRWVMRGERELDGEEAESPGEGEMTKRRRRSSDMREESRAARALLSIFVLRLEGYFVKKWWDLEEIVED</sequence>
<organism evidence="1 2">
    <name type="scientific">Cichorium intybus</name>
    <name type="common">Chicory</name>
    <dbReference type="NCBI Taxonomy" id="13427"/>
    <lineage>
        <taxon>Eukaryota</taxon>
        <taxon>Viridiplantae</taxon>
        <taxon>Streptophyta</taxon>
        <taxon>Embryophyta</taxon>
        <taxon>Tracheophyta</taxon>
        <taxon>Spermatophyta</taxon>
        <taxon>Magnoliopsida</taxon>
        <taxon>eudicotyledons</taxon>
        <taxon>Gunneridae</taxon>
        <taxon>Pentapetalae</taxon>
        <taxon>asterids</taxon>
        <taxon>campanulids</taxon>
        <taxon>Asterales</taxon>
        <taxon>Asteraceae</taxon>
        <taxon>Cichorioideae</taxon>
        <taxon>Cichorieae</taxon>
        <taxon>Cichoriinae</taxon>
        <taxon>Cichorium</taxon>
    </lineage>
</organism>
<accession>A0ACB9E2W5</accession>